<dbReference type="NCBIfam" id="NF002217">
    <property type="entry name" value="PRK01112.1"/>
    <property type="match status" value="1"/>
</dbReference>
<dbReference type="InterPro" id="IPR001345">
    <property type="entry name" value="PG/BPGM_mutase_AS"/>
</dbReference>
<comment type="similarity">
    <text evidence="1">Belongs to the phosphoglycerate mutase family. BPG-dependent PGAM subfamily.</text>
</comment>
<dbReference type="CDD" id="cd07067">
    <property type="entry name" value="HP_PGM_like"/>
    <property type="match status" value="1"/>
</dbReference>
<comment type="caution">
    <text evidence="5">The sequence shown here is derived from an EMBL/GenBank/DDBJ whole genome shotgun (WGS) entry which is preliminary data.</text>
</comment>
<dbReference type="Gene3D" id="3.40.50.1240">
    <property type="entry name" value="Phosphoglycerate mutase-like"/>
    <property type="match status" value="1"/>
</dbReference>
<dbReference type="PROSITE" id="PS00175">
    <property type="entry name" value="PG_MUTASE"/>
    <property type="match status" value="1"/>
</dbReference>
<evidence type="ECO:0000256" key="4">
    <source>
        <dbReference type="ARBA" id="ARBA00023235"/>
    </source>
</evidence>
<keyword evidence="6" id="KW-1185">Reference proteome</keyword>
<dbReference type="PANTHER" id="PTHR11931">
    <property type="entry name" value="PHOSPHOGLYCERATE MUTASE"/>
    <property type="match status" value="1"/>
</dbReference>
<evidence type="ECO:0000256" key="2">
    <source>
        <dbReference type="ARBA" id="ARBA00012028"/>
    </source>
</evidence>
<dbReference type="EC" id="5.4.2.11" evidence="2"/>
<dbReference type="AlphaFoldDB" id="A0A2C9U1B1"/>
<evidence type="ECO:0000256" key="3">
    <source>
        <dbReference type="ARBA" id="ARBA00023152"/>
    </source>
</evidence>
<dbReference type="Pfam" id="PF00300">
    <property type="entry name" value="His_Phos_1"/>
    <property type="match status" value="2"/>
</dbReference>
<dbReference type="InterPro" id="IPR013078">
    <property type="entry name" value="His_Pase_superF_clade-1"/>
</dbReference>
<name>A0A2C9U1B1_MANES</name>
<gene>
    <name evidence="5" type="ORF">MANES_18G066550v8</name>
</gene>
<dbReference type="Proteomes" id="UP000091857">
    <property type="component" value="Chromosome 18"/>
</dbReference>
<proteinExistence type="inferred from homology"/>
<dbReference type="STRING" id="3983.A0A2C9U1B1"/>
<dbReference type="EMBL" id="CM004404">
    <property type="protein sequence ID" value="OAY23326.2"/>
    <property type="molecule type" value="Genomic_DNA"/>
</dbReference>
<dbReference type="HAMAP" id="MF_01039">
    <property type="entry name" value="PGAM_GpmA"/>
    <property type="match status" value="1"/>
</dbReference>
<dbReference type="InterPro" id="IPR005952">
    <property type="entry name" value="Phosphogly_mut1"/>
</dbReference>
<dbReference type="SMART" id="SM00855">
    <property type="entry name" value="PGAM"/>
    <property type="match status" value="1"/>
</dbReference>
<sequence>MEDRWAGDRVSDYFQLKSELVATIQAIKEHKEFYSYQALQTVDAHGLLPNFHHKCL</sequence>
<keyword evidence="3" id="KW-0324">Glycolysis</keyword>
<dbReference type="GO" id="GO:0061621">
    <property type="term" value="P:canonical glycolysis"/>
    <property type="evidence" value="ECO:0000318"/>
    <property type="project" value="GO_Central"/>
</dbReference>
<dbReference type="GO" id="GO:0004619">
    <property type="term" value="F:phosphoglycerate mutase activity"/>
    <property type="evidence" value="ECO:0000318"/>
    <property type="project" value="GO_Central"/>
</dbReference>
<organism evidence="5 6">
    <name type="scientific">Manihot esculenta</name>
    <name type="common">Cassava</name>
    <name type="synonym">Jatropha manihot</name>
    <dbReference type="NCBI Taxonomy" id="3983"/>
    <lineage>
        <taxon>Eukaryota</taxon>
        <taxon>Viridiplantae</taxon>
        <taxon>Streptophyta</taxon>
        <taxon>Embryophyta</taxon>
        <taxon>Tracheophyta</taxon>
        <taxon>Spermatophyta</taxon>
        <taxon>Magnoliopsida</taxon>
        <taxon>eudicotyledons</taxon>
        <taxon>Gunneridae</taxon>
        <taxon>Pentapetalae</taxon>
        <taxon>rosids</taxon>
        <taxon>fabids</taxon>
        <taxon>Malpighiales</taxon>
        <taxon>Euphorbiaceae</taxon>
        <taxon>Crotonoideae</taxon>
        <taxon>Manihoteae</taxon>
        <taxon>Manihot</taxon>
    </lineage>
</organism>
<accession>A0A2C9U1B1</accession>
<evidence type="ECO:0000313" key="6">
    <source>
        <dbReference type="Proteomes" id="UP000091857"/>
    </source>
</evidence>
<keyword evidence="4" id="KW-0413">Isomerase</keyword>
<dbReference type="GO" id="GO:0005829">
    <property type="term" value="C:cytosol"/>
    <property type="evidence" value="ECO:0000318"/>
    <property type="project" value="GO_Central"/>
</dbReference>
<dbReference type="InterPro" id="IPR029033">
    <property type="entry name" value="His_PPase_superfam"/>
</dbReference>
<evidence type="ECO:0000256" key="1">
    <source>
        <dbReference type="ARBA" id="ARBA00006717"/>
    </source>
</evidence>
<reference evidence="6" key="1">
    <citation type="journal article" date="2016" name="Nat. Biotechnol.">
        <title>Sequencing wild and cultivated cassava and related species reveals extensive interspecific hybridization and genetic diversity.</title>
        <authorList>
            <person name="Bredeson J.V."/>
            <person name="Lyons J.B."/>
            <person name="Prochnik S.E."/>
            <person name="Wu G.A."/>
            <person name="Ha C.M."/>
            <person name="Edsinger-Gonzales E."/>
            <person name="Grimwood J."/>
            <person name="Schmutz J."/>
            <person name="Rabbi I.Y."/>
            <person name="Egesi C."/>
            <person name="Nauluvula P."/>
            <person name="Lebot V."/>
            <person name="Ndunguru J."/>
            <person name="Mkamilo G."/>
            <person name="Bart R.S."/>
            <person name="Setter T.L."/>
            <person name="Gleadow R.M."/>
            <person name="Kulakow P."/>
            <person name="Ferguson M.E."/>
            <person name="Rounsley S."/>
            <person name="Rokhsar D.S."/>
        </authorList>
    </citation>
    <scope>NUCLEOTIDE SEQUENCE [LARGE SCALE GENOMIC DNA]</scope>
    <source>
        <strain evidence="6">cv. AM560-2</strain>
    </source>
</reference>
<dbReference type="SUPFAM" id="SSF53254">
    <property type="entry name" value="Phosphoglycerate mutase-like"/>
    <property type="match status" value="1"/>
</dbReference>
<protein>
    <recommendedName>
        <fullName evidence="2">phosphoglycerate mutase (2,3-diphosphoglycerate-dependent)</fullName>
        <ecNumber evidence="2">5.4.2.11</ecNumber>
    </recommendedName>
</protein>
<evidence type="ECO:0000313" key="5">
    <source>
        <dbReference type="EMBL" id="OAY23326.2"/>
    </source>
</evidence>